<feature type="compositionally biased region" description="Polar residues" evidence="1">
    <location>
        <begin position="1"/>
        <end position="18"/>
    </location>
</feature>
<organism evidence="2 3">
    <name type="scientific">Aspergillus lucknowensis</name>
    <dbReference type="NCBI Taxonomy" id="176173"/>
    <lineage>
        <taxon>Eukaryota</taxon>
        <taxon>Fungi</taxon>
        <taxon>Dikarya</taxon>
        <taxon>Ascomycota</taxon>
        <taxon>Pezizomycotina</taxon>
        <taxon>Eurotiomycetes</taxon>
        <taxon>Eurotiomycetidae</taxon>
        <taxon>Eurotiales</taxon>
        <taxon>Aspergillaceae</taxon>
        <taxon>Aspergillus</taxon>
        <taxon>Aspergillus subgen. Nidulantes</taxon>
    </lineage>
</organism>
<evidence type="ECO:0000256" key="1">
    <source>
        <dbReference type="SAM" id="MobiDB-lite"/>
    </source>
</evidence>
<feature type="region of interest" description="Disordered" evidence="1">
    <location>
        <begin position="1"/>
        <end position="26"/>
    </location>
</feature>
<dbReference type="GeneID" id="98139525"/>
<name>A0ABR4LQ72_9EURO</name>
<comment type="caution">
    <text evidence="2">The sequence shown here is derived from an EMBL/GenBank/DDBJ whole genome shotgun (WGS) entry which is preliminary data.</text>
</comment>
<dbReference type="EMBL" id="JBFXLQ010000023">
    <property type="protein sequence ID" value="KAL2866688.1"/>
    <property type="molecule type" value="Genomic_DNA"/>
</dbReference>
<sequence>MVAPSENGSSPWPASSLDSGAHRGNTCAKSDRSGFMVGEIKPNVGNPLVHGVRWHTRSRFHEVKEPTLSCSVFAANGPAVGEHTLQIMKPSGPRSKRMPSIFLTRFIVTMSLLPSSGCPLRWKRASFPRLSFHEATKTEKMAQQRPVWPIAKSDCGSLKS</sequence>
<keyword evidence="3" id="KW-1185">Reference proteome</keyword>
<evidence type="ECO:0000313" key="3">
    <source>
        <dbReference type="Proteomes" id="UP001610432"/>
    </source>
</evidence>
<protein>
    <submittedName>
        <fullName evidence="2">Uncharacterized protein</fullName>
    </submittedName>
</protein>
<gene>
    <name evidence="2" type="ORF">BJX67DRAFT_123746</name>
</gene>
<dbReference type="Proteomes" id="UP001610432">
    <property type="component" value="Unassembled WGS sequence"/>
</dbReference>
<evidence type="ECO:0000313" key="2">
    <source>
        <dbReference type="EMBL" id="KAL2866688.1"/>
    </source>
</evidence>
<reference evidence="2 3" key="1">
    <citation type="submission" date="2024-07" db="EMBL/GenBank/DDBJ databases">
        <title>Section-level genome sequencing and comparative genomics of Aspergillus sections Usti and Cavernicolus.</title>
        <authorList>
            <consortium name="Lawrence Berkeley National Laboratory"/>
            <person name="Nybo J.L."/>
            <person name="Vesth T.C."/>
            <person name="Theobald S."/>
            <person name="Frisvad J.C."/>
            <person name="Larsen T.O."/>
            <person name="Kjaerboelling I."/>
            <person name="Rothschild-Mancinelli K."/>
            <person name="Lyhne E.K."/>
            <person name="Kogle M.E."/>
            <person name="Barry K."/>
            <person name="Clum A."/>
            <person name="Na H."/>
            <person name="Ledsgaard L."/>
            <person name="Lin J."/>
            <person name="Lipzen A."/>
            <person name="Kuo A."/>
            <person name="Riley R."/>
            <person name="Mondo S."/>
            <person name="Labutti K."/>
            <person name="Haridas S."/>
            <person name="Pangalinan J."/>
            <person name="Salamov A.A."/>
            <person name="Simmons B.A."/>
            <person name="Magnuson J.K."/>
            <person name="Chen J."/>
            <person name="Drula E."/>
            <person name="Henrissat B."/>
            <person name="Wiebenga A."/>
            <person name="Lubbers R.J."/>
            <person name="Gomes A.C."/>
            <person name="Macurrencykelacurrency M.R."/>
            <person name="Stajich J."/>
            <person name="Grigoriev I.V."/>
            <person name="Mortensen U.H."/>
            <person name="De Vries R.P."/>
            <person name="Baker S.E."/>
            <person name="Andersen M.R."/>
        </authorList>
    </citation>
    <scope>NUCLEOTIDE SEQUENCE [LARGE SCALE GENOMIC DNA]</scope>
    <source>
        <strain evidence="2 3">CBS 449.75</strain>
    </source>
</reference>
<dbReference type="RefSeq" id="XP_070885667.1">
    <property type="nucleotide sequence ID" value="XM_071024453.1"/>
</dbReference>
<accession>A0ABR4LQ72</accession>
<proteinExistence type="predicted"/>